<evidence type="ECO:0000256" key="3">
    <source>
        <dbReference type="ARBA" id="ARBA00022840"/>
    </source>
</evidence>
<sequence length="272" mass="30751">MTYIKLSQKMLNSELFGLNKIILLHGPAGSGKTSLCCGLAQKAAAMLYNQYQDIYLIEINSQNLFSKWFSESGKLVSKLFSEMNEMLQNKDNMIFLLIDEVESLISSRIMSMNSNEPSDSIRVVNSVLMHIDRIKRHNNILILSTSNILEAIDNAFIDRVDLKLFVDHPAEPSINKILTNSIQQLVTNDILSLNNEIVDDEIKRLSKMCVGISGRKIKKLPFLSLSKCYTNNNSIQFSKFMEKSIEEAIKAKSINKNLNQKTTFNGLSPFST</sequence>
<dbReference type="Gene3D" id="3.40.50.300">
    <property type="entry name" value="P-loop containing nucleotide triphosphate hydrolases"/>
    <property type="match status" value="1"/>
</dbReference>
<dbReference type="PROSITE" id="PS00674">
    <property type="entry name" value="AAA"/>
    <property type="match status" value="1"/>
</dbReference>
<name>A0A177B5Z0_9BILA</name>
<dbReference type="SMART" id="SM00382">
    <property type="entry name" value="AAA"/>
    <property type="match status" value="1"/>
</dbReference>
<dbReference type="InterPro" id="IPR058249">
    <property type="entry name" value="Pch2_C"/>
</dbReference>
<dbReference type="Proteomes" id="UP000078046">
    <property type="component" value="Unassembled WGS sequence"/>
</dbReference>
<reference evidence="7 8" key="1">
    <citation type="submission" date="2016-04" db="EMBL/GenBank/DDBJ databases">
        <title>The genome of Intoshia linei affirms orthonectids as highly simplified spiralians.</title>
        <authorList>
            <person name="Mikhailov K.V."/>
            <person name="Slusarev G.S."/>
            <person name="Nikitin M.A."/>
            <person name="Logacheva M.D."/>
            <person name="Penin A."/>
            <person name="Aleoshin V."/>
            <person name="Panchin Y.V."/>
        </authorList>
    </citation>
    <scope>NUCLEOTIDE SEQUENCE [LARGE SCALE GENOMIC DNA]</scope>
    <source>
        <strain evidence="7">Intl2013</strain>
        <tissue evidence="7">Whole animal</tissue>
    </source>
</reference>
<dbReference type="GO" id="GO:0051598">
    <property type="term" value="P:meiotic recombination checkpoint signaling"/>
    <property type="evidence" value="ECO:0007669"/>
    <property type="project" value="TreeGrafter"/>
</dbReference>
<evidence type="ECO:0000313" key="8">
    <source>
        <dbReference type="Proteomes" id="UP000078046"/>
    </source>
</evidence>
<comment type="similarity">
    <text evidence="1">Belongs to the AAA ATPase family. PCH2 subfamily.</text>
</comment>
<dbReference type="Pfam" id="PF00004">
    <property type="entry name" value="AAA"/>
    <property type="match status" value="1"/>
</dbReference>
<dbReference type="EMBL" id="LWCA01000351">
    <property type="protein sequence ID" value="OAF69001.1"/>
    <property type="molecule type" value="Genomic_DNA"/>
</dbReference>
<dbReference type="AlphaFoldDB" id="A0A177B5Z0"/>
<keyword evidence="4" id="KW-0469">Meiosis</keyword>
<keyword evidence="3 5" id="KW-0067">ATP-binding</keyword>
<organism evidence="7 8">
    <name type="scientific">Intoshia linei</name>
    <dbReference type="NCBI Taxonomy" id="1819745"/>
    <lineage>
        <taxon>Eukaryota</taxon>
        <taxon>Metazoa</taxon>
        <taxon>Spiralia</taxon>
        <taxon>Lophotrochozoa</taxon>
        <taxon>Mesozoa</taxon>
        <taxon>Orthonectida</taxon>
        <taxon>Rhopaluridae</taxon>
        <taxon>Intoshia</taxon>
    </lineage>
</organism>
<dbReference type="PANTHER" id="PTHR45991">
    <property type="entry name" value="PACHYTENE CHECKPOINT PROTEIN 2"/>
    <property type="match status" value="1"/>
</dbReference>
<dbReference type="InterPro" id="IPR003960">
    <property type="entry name" value="ATPase_AAA_CS"/>
</dbReference>
<dbReference type="InterPro" id="IPR003593">
    <property type="entry name" value="AAA+_ATPase"/>
</dbReference>
<feature type="domain" description="AAA+ ATPase" evidence="6">
    <location>
        <begin position="18"/>
        <end position="170"/>
    </location>
</feature>
<dbReference type="Pfam" id="PF23242">
    <property type="entry name" value="AAA_lid_TRIP13_C"/>
    <property type="match status" value="1"/>
</dbReference>
<gene>
    <name evidence="7" type="ORF">A3Q56_03258</name>
</gene>
<dbReference type="InterPro" id="IPR003959">
    <property type="entry name" value="ATPase_AAA_core"/>
</dbReference>
<protein>
    <submittedName>
        <fullName evidence="7">Pachytene checkpoint protein 2</fullName>
    </submittedName>
</protein>
<evidence type="ECO:0000256" key="4">
    <source>
        <dbReference type="ARBA" id="ARBA00023254"/>
    </source>
</evidence>
<dbReference type="OrthoDB" id="10042665at2759"/>
<comment type="caution">
    <text evidence="7">The sequence shown here is derived from an EMBL/GenBank/DDBJ whole genome shotgun (WGS) entry which is preliminary data.</text>
</comment>
<dbReference type="GO" id="GO:0007131">
    <property type="term" value="P:reciprocal meiotic recombination"/>
    <property type="evidence" value="ECO:0007669"/>
    <property type="project" value="TreeGrafter"/>
</dbReference>
<dbReference type="PANTHER" id="PTHR45991:SF1">
    <property type="entry name" value="PACHYTENE CHECKPOINT PROTEIN 2 HOMOLOG"/>
    <property type="match status" value="1"/>
</dbReference>
<dbReference type="GO" id="GO:0005634">
    <property type="term" value="C:nucleus"/>
    <property type="evidence" value="ECO:0007669"/>
    <property type="project" value="TreeGrafter"/>
</dbReference>
<dbReference type="GO" id="GO:0005524">
    <property type="term" value="F:ATP binding"/>
    <property type="evidence" value="ECO:0007669"/>
    <property type="project" value="UniProtKB-KW"/>
</dbReference>
<dbReference type="InterPro" id="IPR027417">
    <property type="entry name" value="P-loop_NTPase"/>
</dbReference>
<proteinExistence type="inferred from homology"/>
<accession>A0A177B5Z0</accession>
<dbReference type="GO" id="GO:0005694">
    <property type="term" value="C:chromosome"/>
    <property type="evidence" value="ECO:0007669"/>
    <property type="project" value="TreeGrafter"/>
</dbReference>
<dbReference type="GO" id="GO:0016887">
    <property type="term" value="F:ATP hydrolysis activity"/>
    <property type="evidence" value="ECO:0007669"/>
    <property type="project" value="InterPro"/>
</dbReference>
<evidence type="ECO:0000256" key="2">
    <source>
        <dbReference type="ARBA" id="ARBA00022741"/>
    </source>
</evidence>
<keyword evidence="8" id="KW-1185">Reference proteome</keyword>
<dbReference type="InterPro" id="IPR044539">
    <property type="entry name" value="Pch2-like"/>
</dbReference>
<evidence type="ECO:0000256" key="5">
    <source>
        <dbReference type="RuleBase" id="RU003651"/>
    </source>
</evidence>
<evidence type="ECO:0000259" key="6">
    <source>
        <dbReference type="SMART" id="SM00382"/>
    </source>
</evidence>
<dbReference type="SUPFAM" id="SSF52540">
    <property type="entry name" value="P-loop containing nucleoside triphosphate hydrolases"/>
    <property type="match status" value="1"/>
</dbReference>
<keyword evidence="2 5" id="KW-0547">Nucleotide-binding</keyword>
<evidence type="ECO:0000313" key="7">
    <source>
        <dbReference type="EMBL" id="OAF69001.1"/>
    </source>
</evidence>
<evidence type="ECO:0000256" key="1">
    <source>
        <dbReference type="ARBA" id="ARBA00007271"/>
    </source>
</evidence>